<dbReference type="EMBL" id="ML220123">
    <property type="protein sequence ID" value="TGZ80741.1"/>
    <property type="molecule type" value="Genomic_DNA"/>
</dbReference>
<protein>
    <submittedName>
        <fullName evidence="1">Uncharacterized protein</fullName>
    </submittedName>
</protein>
<accession>A0A4S2MVX3</accession>
<evidence type="ECO:0000313" key="1">
    <source>
        <dbReference type="EMBL" id="TGZ80741.1"/>
    </source>
</evidence>
<feature type="non-terminal residue" evidence="1">
    <location>
        <position position="1"/>
    </location>
</feature>
<reference evidence="1 2" key="1">
    <citation type="submission" date="2019-04" db="EMBL/GenBank/DDBJ databases">
        <title>Comparative genomics and transcriptomics to analyze fruiting body development in filamentous ascomycetes.</title>
        <authorList>
            <consortium name="DOE Joint Genome Institute"/>
            <person name="Lutkenhaus R."/>
            <person name="Traeger S."/>
            <person name="Breuer J."/>
            <person name="Kuo A."/>
            <person name="Lipzen A."/>
            <person name="Pangilinan J."/>
            <person name="Dilworth D."/>
            <person name="Sandor L."/>
            <person name="Poggeler S."/>
            <person name="Barry K."/>
            <person name="Grigoriev I.V."/>
            <person name="Nowrousian M."/>
        </authorList>
    </citation>
    <scope>NUCLEOTIDE SEQUENCE [LARGE SCALE GENOMIC DNA]</scope>
    <source>
        <strain evidence="1 2">CBS 389.68</strain>
    </source>
</reference>
<keyword evidence="2" id="KW-1185">Reference proteome</keyword>
<dbReference type="OrthoDB" id="4324149at2759"/>
<organism evidence="1 2">
    <name type="scientific">Ascodesmis nigricans</name>
    <dbReference type="NCBI Taxonomy" id="341454"/>
    <lineage>
        <taxon>Eukaryota</taxon>
        <taxon>Fungi</taxon>
        <taxon>Dikarya</taxon>
        <taxon>Ascomycota</taxon>
        <taxon>Pezizomycotina</taxon>
        <taxon>Pezizomycetes</taxon>
        <taxon>Pezizales</taxon>
        <taxon>Ascodesmidaceae</taxon>
        <taxon>Ascodesmis</taxon>
    </lineage>
</organism>
<proteinExistence type="predicted"/>
<name>A0A4S2MVX3_9PEZI</name>
<sequence length="136" mass="15623">FQRIGEIIRKKKISPENIWNGDQKGAQIGYGTNYCEVVYCHANKRHTSKVVGGKGHWVSIMEVVSAGRRALPGFYIKSDEMTMVGNMRNHLDDERIVATPQTGYINDQLCLIWLKEHFDRHARPSRQGRSRLLILD</sequence>
<dbReference type="Proteomes" id="UP000298138">
    <property type="component" value="Unassembled WGS sequence"/>
</dbReference>
<dbReference type="AlphaFoldDB" id="A0A4S2MVX3"/>
<evidence type="ECO:0000313" key="2">
    <source>
        <dbReference type="Proteomes" id="UP000298138"/>
    </source>
</evidence>
<feature type="non-terminal residue" evidence="1">
    <location>
        <position position="136"/>
    </location>
</feature>
<gene>
    <name evidence="1" type="ORF">EX30DRAFT_299679</name>
</gene>
<dbReference type="InParanoid" id="A0A4S2MVX3"/>